<name>A0A803TRG2_ANOCA</name>
<dbReference type="PROSITE" id="PS50878">
    <property type="entry name" value="RT_POL"/>
    <property type="match status" value="1"/>
</dbReference>
<dbReference type="Bgee" id="ENSACAG00000010652">
    <property type="expression patterns" value="Expressed in embryo"/>
</dbReference>
<dbReference type="CDD" id="cd01650">
    <property type="entry name" value="RT_nLTR_like"/>
    <property type="match status" value="1"/>
</dbReference>
<protein>
    <recommendedName>
        <fullName evidence="1">Reverse transcriptase domain-containing protein</fullName>
    </recommendedName>
</protein>
<dbReference type="InterPro" id="IPR043502">
    <property type="entry name" value="DNA/RNA_pol_sf"/>
</dbReference>
<dbReference type="PANTHER" id="PTHR31635:SF196">
    <property type="entry name" value="REVERSE TRANSCRIPTASE DOMAIN-CONTAINING PROTEIN-RELATED"/>
    <property type="match status" value="1"/>
</dbReference>
<dbReference type="InParanoid" id="A0A803TRG2"/>
<dbReference type="Pfam" id="PF00078">
    <property type="entry name" value="RVT_1"/>
    <property type="match status" value="1"/>
</dbReference>
<organism evidence="2 3">
    <name type="scientific">Anolis carolinensis</name>
    <name type="common">Green anole</name>
    <name type="synonym">American chameleon</name>
    <dbReference type="NCBI Taxonomy" id="28377"/>
    <lineage>
        <taxon>Eukaryota</taxon>
        <taxon>Metazoa</taxon>
        <taxon>Chordata</taxon>
        <taxon>Craniata</taxon>
        <taxon>Vertebrata</taxon>
        <taxon>Euteleostomi</taxon>
        <taxon>Lepidosauria</taxon>
        <taxon>Squamata</taxon>
        <taxon>Bifurcata</taxon>
        <taxon>Unidentata</taxon>
        <taxon>Episquamata</taxon>
        <taxon>Toxicofera</taxon>
        <taxon>Iguania</taxon>
        <taxon>Dactyloidae</taxon>
        <taxon>Anolis</taxon>
    </lineage>
</organism>
<evidence type="ECO:0000313" key="3">
    <source>
        <dbReference type="Proteomes" id="UP000001646"/>
    </source>
</evidence>
<dbReference type="PANTHER" id="PTHR31635">
    <property type="entry name" value="REVERSE TRANSCRIPTASE DOMAIN-CONTAINING PROTEIN-RELATED"/>
    <property type="match status" value="1"/>
</dbReference>
<sequence>MNLALTNGIIPESWKEAEIIMIYKEGTNSDEVQNYRPISLLNNDYKIFTKILANQFKTFLADWVSEEQTGFLPNRSVRDNIRTIIDTIEYYEVNQQKVLGLLSLDAEKAFDKLNWDFFKVLIQELDVGWQFQNGIKAIYNEQGAKIRINGQTTENFPINKGTRQGCPLSPLIFIFALELLIRNIKKDKNLKGMRIDKQEYKVRAFADDIICIIENPKHNIQIWLDKIEEFGKLAGLKINKNKTKILTKNMTNSSKDELREESGLDTPLKIKYLGIWISAKNNQLLELNYITKWKEIRRDLDAWKNLNLSLLGRVATIKMTILPKILYLFQNIPIIRNNNLFKVWQWDISRFIWNNKKPRIKHSTMITPKNKGGVGLPDLRMYHEACAMDWLKEWTNLQKIKILTLEGHDLRRGWHGYLWYNKVSVEKNFRNHFIRSSLIKVWEKYKNYLYTKTSLWLSPLEANQRRLLGWIEWPTYKDILKKESLIQKSPQIKDLIEIQKNL</sequence>
<dbReference type="SUPFAM" id="SSF56672">
    <property type="entry name" value="DNA/RNA polymerases"/>
    <property type="match status" value="1"/>
</dbReference>
<feature type="domain" description="Reverse transcriptase" evidence="1">
    <location>
        <begin position="3"/>
        <end position="277"/>
    </location>
</feature>
<proteinExistence type="predicted"/>
<dbReference type="AlphaFoldDB" id="A0A803TRG2"/>
<evidence type="ECO:0000259" key="1">
    <source>
        <dbReference type="PROSITE" id="PS50878"/>
    </source>
</evidence>
<dbReference type="GeneTree" id="ENSGT01150000286916"/>
<evidence type="ECO:0000313" key="2">
    <source>
        <dbReference type="Ensembl" id="ENSACAP00000037802.1"/>
    </source>
</evidence>
<accession>A0A803TRG2</accession>
<reference evidence="2 3" key="1">
    <citation type="submission" date="2009-12" db="EMBL/GenBank/DDBJ databases">
        <title>The Genome Sequence of Anolis carolinensis (Green Anole Lizard).</title>
        <authorList>
            <consortium name="The Genome Sequencing Platform"/>
            <person name="Di Palma F."/>
            <person name="Alfoldi J."/>
            <person name="Heiman D."/>
            <person name="Young S."/>
            <person name="Grabherr M."/>
            <person name="Johnson J."/>
            <person name="Lander E.S."/>
            <person name="Lindblad-Toh K."/>
        </authorList>
    </citation>
    <scope>NUCLEOTIDE SEQUENCE [LARGE SCALE GENOMIC DNA]</scope>
    <source>
        <strain evidence="2 3">JBL SC #1</strain>
    </source>
</reference>
<dbReference type="Ensembl" id="ENSACAT00000010664.3">
    <property type="protein sequence ID" value="ENSACAP00000037802.1"/>
    <property type="gene ID" value="ENSACAG00000010652.3"/>
</dbReference>
<dbReference type="Proteomes" id="UP000001646">
    <property type="component" value="Chromosome 1"/>
</dbReference>
<reference evidence="2" key="2">
    <citation type="submission" date="2025-08" db="UniProtKB">
        <authorList>
            <consortium name="Ensembl"/>
        </authorList>
    </citation>
    <scope>IDENTIFICATION</scope>
</reference>
<reference evidence="2" key="3">
    <citation type="submission" date="2025-09" db="UniProtKB">
        <authorList>
            <consortium name="Ensembl"/>
        </authorList>
    </citation>
    <scope>IDENTIFICATION</scope>
</reference>
<dbReference type="InterPro" id="IPR000477">
    <property type="entry name" value="RT_dom"/>
</dbReference>
<keyword evidence="3" id="KW-1185">Reference proteome</keyword>